<keyword evidence="3" id="KW-0378">Hydrolase</keyword>
<evidence type="ECO:0000256" key="6">
    <source>
        <dbReference type="ARBA" id="ARBA00023004"/>
    </source>
</evidence>
<evidence type="ECO:0000256" key="7">
    <source>
        <dbReference type="ARBA" id="ARBA00023014"/>
    </source>
</evidence>
<evidence type="ECO:0000256" key="5">
    <source>
        <dbReference type="ARBA" id="ARBA00022840"/>
    </source>
</evidence>
<keyword evidence="9" id="KW-0413">Isomerase</keyword>
<dbReference type="GO" id="GO:0005524">
    <property type="term" value="F:ATP binding"/>
    <property type="evidence" value="ECO:0007669"/>
    <property type="project" value="UniProtKB-KW"/>
</dbReference>
<dbReference type="EMBL" id="FODB01000008">
    <property type="protein sequence ID" value="SEN35697.1"/>
    <property type="molecule type" value="Genomic_DNA"/>
</dbReference>
<dbReference type="InterPro" id="IPR011545">
    <property type="entry name" value="DEAD/DEAH_box_helicase_dom"/>
</dbReference>
<keyword evidence="8" id="KW-0238">DNA-binding</keyword>
<dbReference type="Pfam" id="PF00270">
    <property type="entry name" value="DEAD"/>
    <property type="match status" value="1"/>
</dbReference>
<evidence type="ECO:0000259" key="11">
    <source>
        <dbReference type="PROSITE" id="PS51193"/>
    </source>
</evidence>
<sequence>MSRYRVAVRTLCDFTARQGDLDHRFTPAPSAQEGIEGHALVAKRRENIAGYLAELPLSGEYQGLRVVGRADGFDVAANCVEEIKTHRSSLARMADNQRALHWAQVKVYGALLCAERGLSYITLALVYLDIASGQETRLTLDARAEELAAFFADQCQRFLAWAEQEAAHRECRDAWLATLTFPHVDFRPGQRALAEDVFKAASTGRCLLAQAPTGIGKTLGTLFPMLSAMPRQRLDRIAFLTMKTPGRRLALDALVSLEAPAQPLRVLELVARDKACEYPGTACQGDTCPLAKGFYDRLPAARQAAVEKGWLTRDALREVALAHQVCPYYLGQELARWADVAVGDVNHWFDSHALLHGLAQANDWRVGLLVDEAHNLVDRARGMYSAALSQQRLSFLRRHSPSALAKPLARVGRQWQALNKEVAAQAPERRYHLLETLPTKLVSALHTLAGAISDYLVEHPDGANQALQELLFEALAFCRLAESFGDHSLCDLEIQGKGSAVLGLRNVIPADFLAPRFKRAHCTVLFSATLSPFHYYRDLLGLPECSVWREVESPFVAQQLEVHVRSDISTRYHQRTASVPPIVATLAAHYQHKPGHYLAFFSSFAYLEQVMDAFEQAHPEIPVFAQTRSMQEPEREAFLARFAPGGKGIGFAVLGGAFAEGIDLPGERLIGAFVATLGLPPFNDFNEALKARLQARFGRGGDYTYRIPGVIKVIQAAGRVIRSPDDEGVVVLMDDRFAHAQVRALLPRWWQLV</sequence>
<proteinExistence type="inferred from homology"/>
<keyword evidence="6" id="KW-0408">Iron</keyword>
<evidence type="ECO:0000313" key="13">
    <source>
        <dbReference type="Proteomes" id="UP000199493"/>
    </source>
</evidence>
<protein>
    <submittedName>
        <fullName evidence="12">Rad3-related DNA helicase</fullName>
    </submittedName>
</protein>
<dbReference type="InterPro" id="IPR014013">
    <property type="entry name" value="Helic_SF1/SF2_ATP-bd_DinG/Rad3"/>
</dbReference>
<dbReference type="Pfam" id="PF06733">
    <property type="entry name" value="DEAD_2"/>
    <property type="match status" value="1"/>
</dbReference>
<dbReference type="GO" id="GO:0003678">
    <property type="term" value="F:DNA helicase activity"/>
    <property type="evidence" value="ECO:0007669"/>
    <property type="project" value="InterPro"/>
</dbReference>
<name>A0A1H8FWS3_9GAMM</name>
<dbReference type="PANTHER" id="PTHR11472">
    <property type="entry name" value="DNA REPAIR DEAD HELICASE RAD3/XP-D SUBFAMILY MEMBER"/>
    <property type="match status" value="1"/>
</dbReference>
<evidence type="ECO:0000256" key="3">
    <source>
        <dbReference type="ARBA" id="ARBA00022801"/>
    </source>
</evidence>
<comment type="similarity">
    <text evidence="10">Belongs to the helicase family. DinG subfamily.</text>
</comment>
<organism evidence="12 13">
    <name type="scientific">Vreelandella aquamarina</name>
    <dbReference type="NCBI Taxonomy" id="77097"/>
    <lineage>
        <taxon>Bacteria</taxon>
        <taxon>Pseudomonadati</taxon>
        <taxon>Pseudomonadota</taxon>
        <taxon>Gammaproteobacteria</taxon>
        <taxon>Oceanospirillales</taxon>
        <taxon>Halomonadaceae</taxon>
        <taxon>Vreelandella</taxon>
    </lineage>
</organism>
<accession>A0A1H8FWS3</accession>
<keyword evidence="1" id="KW-0479">Metal-binding</keyword>
<keyword evidence="7" id="KW-0411">Iron-sulfur</keyword>
<dbReference type="Pfam" id="PF13307">
    <property type="entry name" value="Helicase_C_2"/>
    <property type="match status" value="1"/>
</dbReference>
<dbReference type="Gene3D" id="3.90.320.10">
    <property type="match status" value="1"/>
</dbReference>
<evidence type="ECO:0000313" key="12">
    <source>
        <dbReference type="EMBL" id="SEN35697.1"/>
    </source>
</evidence>
<dbReference type="Gene3D" id="3.40.50.300">
    <property type="entry name" value="P-loop containing nucleotide triphosphate hydrolases"/>
    <property type="match status" value="2"/>
</dbReference>
<dbReference type="GO" id="GO:0051536">
    <property type="term" value="F:iron-sulfur cluster binding"/>
    <property type="evidence" value="ECO:0007669"/>
    <property type="project" value="UniProtKB-KW"/>
</dbReference>
<dbReference type="SUPFAM" id="SSF52540">
    <property type="entry name" value="P-loop containing nucleoside triphosphate hydrolases"/>
    <property type="match status" value="1"/>
</dbReference>
<feature type="domain" description="Helicase ATP-binding" evidence="11">
    <location>
        <begin position="176"/>
        <end position="430"/>
    </location>
</feature>
<dbReference type="PANTHER" id="PTHR11472:SF34">
    <property type="entry name" value="REGULATOR OF TELOMERE ELONGATION HELICASE 1"/>
    <property type="match status" value="1"/>
</dbReference>
<dbReference type="InterPro" id="IPR006555">
    <property type="entry name" value="ATP-dep_Helicase_C"/>
</dbReference>
<dbReference type="PROSITE" id="PS51193">
    <property type="entry name" value="HELICASE_ATP_BIND_2"/>
    <property type="match status" value="1"/>
</dbReference>
<dbReference type="SMART" id="SM00491">
    <property type="entry name" value="HELICc2"/>
    <property type="match status" value="1"/>
</dbReference>
<evidence type="ECO:0000256" key="10">
    <source>
        <dbReference type="ARBA" id="ARBA00038058"/>
    </source>
</evidence>
<evidence type="ECO:0000256" key="9">
    <source>
        <dbReference type="ARBA" id="ARBA00023235"/>
    </source>
</evidence>
<dbReference type="InterPro" id="IPR011604">
    <property type="entry name" value="PDDEXK-like_dom_sf"/>
</dbReference>
<reference evidence="12 13" key="1">
    <citation type="submission" date="2016-10" db="EMBL/GenBank/DDBJ databases">
        <authorList>
            <person name="de Groot N.N."/>
        </authorList>
    </citation>
    <scope>NUCLEOTIDE SEQUENCE [LARGE SCALE GENOMIC DNA]</scope>
    <source>
        <strain evidence="12 13">558</strain>
    </source>
</reference>
<dbReference type="Gene3D" id="1.10.30.20">
    <property type="entry name" value="Bacterial XPD DNA helicase, FeS cluster domain"/>
    <property type="match status" value="1"/>
</dbReference>
<keyword evidence="2" id="KW-0547">Nucleotide-binding</keyword>
<dbReference type="InterPro" id="IPR045028">
    <property type="entry name" value="DinG/Rad3-like"/>
</dbReference>
<evidence type="ECO:0000256" key="8">
    <source>
        <dbReference type="ARBA" id="ARBA00023125"/>
    </source>
</evidence>
<dbReference type="GO" id="GO:0006139">
    <property type="term" value="P:nucleobase-containing compound metabolic process"/>
    <property type="evidence" value="ECO:0007669"/>
    <property type="project" value="InterPro"/>
</dbReference>
<dbReference type="InterPro" id="IPR010614">
    <property type="entry name" value="RAD3-like_helicase_DEAD"/>
</dbReference>
<dbReference type="STRING" id="77097.SAMN04490369_100878"/>
<dbReference type="GO" id="GO:0003677">
    <property type="term" value="F:DNA binding"/>
    <property type="evidence" value="ECO:0007669"/>
    <property type="project" value="UniProtKB-KW"/>
</dbReference>
<dbReference type="Gene3D" id="1.10.275.40">
    <property type="match status" value="1"/>
</dbReference>
<evidence type="ECO:0000256" key="1">
    <source>
        <dbReference type="ARBA" id="ARBA00022723"/>
    </source>
</evidence>
<dbReference type="GO" id="GO:0046872">
    <property type="term" value="F:metal ion binding"/>
    <property type="evidence" value="ECO:0007669"/>
    <property type="project" value="UniProtKB-KW"/>
</dbReference>
<dbReference type="AlphaFoldDB" id="A0A1H8FWS3"/>
<gene>
    <name evidence="12" type="ORF">SAMN04490369_100878</name>
</gene>
<dbReference type="RefSeq" id="WP_089674908.1">
    <property type="nucleotide sequence ID" value="NZ_FODB01000008.1"/>
</dbReference>
<dbReference type="Proteomes" id="UP000199493">
    <property type="component" value="Unassembled WGS sequence"/>
</dbReference>
<dbReference type="InterPro" id="IPR027417">
    <property type="entry name" value="P-loop_NTPase"/>
</dbReference>
<keyword evidence="5" id="KW-0067">ATP-binding</keyword>
<dbReference type="GO" id="GO:0016818">
    <property type="term" value="F:hydrolase activity, acting on acid anhydrides, in phosphorus-containing anhydrides"/>
    <property type="evidence" value="ECO:0007669"/>
    <property type="project" value="InterPro"/>
</dbReference>
<evidence type="ECO:0000256" key="2">
    <source>
        <dbReference type="ARBA" id="ARBA00022741"/>
    </source>
</evidence>
<evidence type="ECO:0000256" key="4">
    <source>
        <dbReference type="ARBA" id="ARBA00022806"/>
    </source>
</evidence>
<keyword evidence="4 12" id="KW-0347">Helicase</keyword>
<dbReference type="InterPro" id="IPR042493">
    <property type="entry name" value="XPD_DNA_FeS"/>
</dbReference>